<feature type="compositionally biased region" description="Polar residues" evidence="1">
    <location>
        <begin position="229"/>
        <end position="240"/>
    </location>
</feature>
<keyword evidence="3" id="KW-1185">Reference proteome</keyword>
<accession>A0A316UN39</accession>
<dbReference type="RefSeq" id="XP_025359187.1">
    <property type="nucleotide sequence ID" value="XM_025508571.1"/>
</dbReference>
<feature type="compositionally biased region" description="Polar residues" evidence="1">
    <location>
        <begin position="282"/>
        <end position="291"/>
    </location>
</feature>
<reference evidence="2 3" key="1">
    <citation type="journal article" date="2018" name="Mol. Biol. Evol.">
        <title>Broad Genomic Sampling Reveals a Smut Pathogenic Ancestry of the Fungal Clade Ustilaginomycotina.</title>
        <authorList>
            <person name="Kijpornyongpan T."/>
            <person name="Mondo S.J."/>
            <person name="Barry K."/>
            <person name="Sandor L."/>
            <person name="Lee J."/>
            <person name="Lipzen A."/>
            <person name="Pangilinan J."/>
            <person name="LaButti K."/>
            <person name="Hainaut M."/>
            <person name="Henrissat B."/>
            <person name="Grigoriev I.V."/>
            <person name="Spatafora J.W."/>
            <person name="Aime M.C."/>
        </authorList>
    </citation>
    <scope>NUCLEOTIDE SEQUENCE [LARGE SCALE GENOMIC DNA]</scope>
    <source>
        <strain evidence="2 3">MCA 5214</strain>
    </source>
</reference>
<sequence>MHIFALKREGWTAEGWKIRRGFRVQMGRVWGEAKVEDERKGAGEGMGDKTKADRNGSEDGTLQPSVPASTQPEAGPSGRPASTSTPAQVEEDVGVLSEALSPLKKRRRPPLIARTSSSYSANGPGPTSGMRHPAVQSPTPFSPVVKTPKVKTIKLTETPKASAGDQLLWSPQPAAALRRLALTKVGGTNSRALTMGSDEAATAPSSLGAAASASASASASALSQSASAPLTNGDLSSGPITDSRPPGSRLLPPGKDPKKSLLARSRIVSRGGAKGNLANEAGGQSSPSATTRRSKPKGPKGAAFIIDCSGGTTTSSSSDAAPPSRPRLGFESLGERGEALPGWQWYQCEVAVPCYLGS</sequence>
<gene>
    <name evidence="2" type="ORF">BDZ90DRAFT_263122</name>
</gene>
<dbReference type="GeneID" id="37030394"/>
<feature type="compositionally biased region" description="Polar residues" evidence="1">
    <location>
        <begin position="58"/>
        <end position="72"/>
    </location>
</feature>
<proteinExistence type="predicted"/>
<protein>
    <submittedName>
        <fullName evidence="2">Uncharacterized protein</fullName>
    </submittedName>
</protein>
<organism evidence="2 3">
    <name type="scientific">Jaminaea rosea</name>
    <dbReference type="NCBI Taxonomy" id="1569628"/>
    <lineage>
        <taxon>Eukaryota</taxon>
        <taxon>Fungi</taxon>
        <taxon>Dikarya</taxon>
        <taxon>Basidiomycota</taxon>
        <taxon>Ustilaginomycotina</taxon>
        <taxon>Exobasidiomycetes</taxon>
        <taxon>Microstromatales</taxon>
        <taxon>Microstromatales incertae sedis</taxon>
        <taxon>Jaminaea</taxon>
    </lineage>
</organism>
<dbReference type="AlphaFoldDB" id="A0A316UN39"/>
<feature type="region of interest" description="Disordered" evidence="1">
    <location>
        <begin position="31"/>
        <end position="145"/>
    </location>
</feature>
<feature type="compositionally biased region" description="Low complexity" evidence="1">
    <location>
        <begin position="200"/>
        <end position="228"/>
    </location>
</feature>
<dbReference type="EMBL" id="KZ819680">
    <property type="protein sequence ID" value="PWN24575.1"/>
    <property type="molecule type" value="Genomic_DNA"/>
</dbReference>
<feature type="compositionally biased region" description="Basic and acidic residues" evidence="1">
    <location>
        <begin position="31"/>
        <end position="57"/>
    </location>
</feature>
<dbReference type="Proteomes" id="UP000245884">
    <property type="component" value="Unassembled WGS sequence"/>
</dbReference>
<evidence type="ECO:0000256" key="1">
    <source>
        <dbReference type="SAM" id="MobiDB-lite"/>
    </source>
</evidence>
<name>A0A316UN39_9BASI</name>
<evidence type="ECO:0000313" key="3">
    <source>
        <dbReference type="Proteomes" id="UP000245884"/>
    </source>
</evidence>
<feature type="compositionally biased region" description="Low complexity" evidence="1">
    <location>
        <begin position="309"/>
        <end position="318"/>
    </location>
</feature>
<feature type="region of interest" description="Disordered" evidence="1">
    <location>
        <begin position="190"/>
        <end position="331"/>
    </location>
</feature>
<evidence type="ECO:0000313" key="2">
    <source>
        <dbReference type="EMBL" id="PWN24575.1"/>
    </source>
</evidence>